<dbReference type="Gene3D" id="3.30.450.20">
    <property type="entry name" value="PAS domain"/>
    <property type="match status" value="1"/>
</dbReference>
<keyword evidence="14" id="KW-1185">Reference proteome</keyword>
<evidence type="ECO:0000256" key="6">
    <source>
        <dbReference type="ARBA" id="ARBA00022777"/>
    </source>
</evidence>
<dbReference type="OrthoDB" id="5342753at2"/>
<organism evidence="13 14">
    <name type="scientific">Desulfuromonas acetoxidans (strain DSM 684 / 11070)</name>
    <dbReference type="NCBI Taxonomy" id="281689"/>
    <lineage>
        <taxon>Bacteria</taxon>
        <taxon>Pseudomonadati</taxon>
        <taxon>Thermodesulfobacteriota</taxon>
        <taxon>Desulfuromonadia</taxon>
        <taxon>Desulfuromonadales</taxon>
        <taxon>Desulfuromonadaceae</taxon>
        <taxon>Desulfuromonas</taxon>
    </lineage>
</organism>
<feature type="transmembrane region" description="Helical" evidence="8">
    <location>
        <begin position="313"/>
        <end position="332"/>
    </location>
</feature>
<feature type="transmembrane region" description="Helical" evidence="8">
    <location>
        <begin position="290"/>
        <end position="307"/>
    </location>
</feature>
<evidence type="ECO:0000256" key="4">
    <source>
        <dbReference type="ARBA" id="ARBA00022679"/>
    </source>
</evidence>
<sequence>MVGVGHKESRFVIVNLLWLVVAVLFFVGLCTDESRADHSANSSDAPSYQRINSYVELFRDPTAKIPFSEIAHQQFKPARQFLNFGYTDDVIWLKVSLDEKDFSQQSWLIQFGIPYLDQIDSYQWVAGELVHYHKGRGASLRTKPFPHRDSLIPVHFDEGRATIYLRIFSRDGTTINAALMTLKEFERRDQVLLFFLGGYVGIMLAMALYNFFIFLSLRDRRYGYYVFFTLAVLLNVAAYYELLHEYLFQGSDWLNLRLNLYTFFIAIAASIEFVRHFLRTQNKMPRLDRGLACFHLPNFAILAYATFSPHPTSLWLFSMLLPLLLVIAICGIRSVYLGSDALSRYFLIAFALFITGVGMFSIRRFGVLAPNPFVNYTFMAGSVLETMILSFALAHQINWLREQKQLAQDQLIRQIRENNFSLEQMKGKLEETVKIRTAKLLTSLHEKEMLLNEVHHRVKNNLAVIASLLGFQILREENDSPVCHALRAGQSRIQSMSLVHELLCSNDNLMGIDVRDYFQQLSHHLLTTFTGAEQQIEIDCQVDELVLPMDVLVPCGLIATELITNSLKHAFQDHSCGRVCISLKKKNEQVELMVSDDGCGFVEDYQENLGMRFVKMMTQQLNGSLDLCCQRGSCWKVSFSMQRS</sequence>
<dbReference type="Pfam" id="PF07696">
    <property type="entry name" value="7TMR-DISMED2"/>
    <property type="match status" value="1"/>
</dbReference>
<dbReference type="GO" id="GO:0004673">
    <property type="term" value="F:protein histidine kinase activity"/>
    <property type="evidence" value="ECO:0007669"/>
    <property type="project" value="UniProtKB-EC"/>
</dbReference>
<feature type="transmembrane region" description="Helical" evidence="8">
    <location>
        <begin position="344"/>
        <end position="362"/>
    </location>
</feature>
<feature type="transmembrane region" description="Helical" evidence="8">
    <location>
        <begin position="260"/>
        <end position="278"/>
    </location>
</feature>
<reference evidence="13" key="1">
    <citation type="submission" date="2006-05" db="EMBL/GenBank/DDBJ databases">
        <title>Annotation of the draft genome assembly of Desulfuromonas acetoxidans DSM 684.</title>
        <authorList>
            <consortium name="US DOE Joint Genome Institute (JGI-ORNL)"/>
            <person name="Larimer F."/>
            <person name="Land M."/>
            <person name="Hauser L."/>
        </authorList>
    </citation>
    <scope>NUCLEOTIDE SEQUENCE [LARGE SCALE GENOMIC DNA]</scope>
    <source>
        <strain evidence="13">DSM 684</strain>
    </source>
</reference>
<dbReference type="PANTHER" id="PTHR41523:SF8">
    <property type="entry name" value="ETHYLENE RESPONSE SENSOR PROTEIN"/>
    <property type="match status" value="1"/>
</dbReference>
<feature type="transmembrane region" description="Helical" evidence="8">
    <location>
        <begin position="191"/>
        <end position="215"/>
    </location>
</feature>
<keyword evidence="8" id="KW-0812">Transmembrane</keyword>
<feature type="transmembrane region" description="Helical" evidence="8">
    <location>
        <begin position="374"/>
        <end position="394"/>
    </location>
</feature>
<protein>
    <recommendedName>
        <fullName evidence="2">histidine kinase</fullName>
        <ecNumber evidence="2">2.7.13.3</ecNumber>
    </recommendedName>
</protein>
<dbReference type="RefSeq" id="WP_006002060.1">
    <property type="nucleotide sequence ID" value="NZ_AAEW02000017.1"/>
</dbReference>
<feature type="domain" description="7TM-DISM receptor extracellular" evidence="11">
    <location>
        <begin position="194"/>
        <end position="395"/>
    </location>
</feature>
<dbReference type="Pfam" id="PF02518">
    <property type="entry name" value="HATPase_c"/>
    <property type="match status" value="1"/>
</dbReference>
<gene>
    <name evidence="13" type="ORF">Dace_0959</name>
</gene>
<dbReference type="PANTHER" id="PTHR41523">
    <property type="entry name" value="TWO-COMPONENT SYSTEM SENSOR PROTEIN"/>
    <property type="match status" value="1"/>
</dbReference>
<evidence type="ECO:0000259" key="10">
    <source>
        <dbReference type="Pfam" id="PF07568"/>
    </source>
</evidence>
<evidence type="ECO:0000259" key="9">
    <source>
        <dbReference type="Pfam" id="PF02518"/>
    </source>
</evidence>
<dbReference type="Pfam" id="PF07695">
    <property type="entry name" value="7TMR-DISM_7TM"/>
    <property type="match status" value="1"/>
</dbReference>
<dbReference type="GO" id="GO:0005524">
    <property type="term" value="F:ATP binding"/>
    <property type="evidence" value="ECO:0007669"/>
    <property type="project" value="UniProtKB-KW"/>
</dbReference>
<evidence type="ECO:0000256" key="1">
    <source>
        <dbReference type="ARBA" id="ARBA00000085"/>
    </source>
</evidence>
<evidence type="ECO:0000256" key="2">
    <source>
        <dbReference type="ARBA" id="ARBA00012438"/>
    </source>
</evidence>
<feature type="domain" description="Signal transduction histidine kinase subgroup 2 dimerisation and phosphoacceptor" evidence="10">
    <location>
        <begin position="453"/>
        <end position="527"/>
    </location>
</feature>
<evidence type="ECO:0000313" key="13">
    <source>
        <dbReference type="EMBL" id="EAT14820.1"/>
    </source>
</evidence>
<evidence type="ECO:0000256" key="8">
    <source>
        <dbReference type="SAM" id="Phobius"/>
    </source>
</evidence>
<proteinExistence type="predicted"/>
<dbReference type="InterPro" id="IPR011622">
    <property type="entry name" value="7TMR_DISM_rcpt_extracell_dom2"/>
</dbReference>
<keyword evidence="4" id="KW-0808">Transferase</keyword>
<comment type="catalytic activity">
    <reaction evidence="1">
        <text>ATP + protein L-histidine = ADP + protein N-phospho-L-histidine.</text>
        <dbReference type="EC" id="2.7.13.3"/>
    </reaction>
</comment>
<reference evidence="13" key="2">
    <citation type="submission" date="2006-05" db="EMBL/GenBank/DDBJ databases">
        <title>Sequencing of the draft genome and assembly of Desulfuromonas acetoxidans DSM 684.</title>
        <authorList>
            <consortium name="US DOE Joint Genome Institute (JGI-PGF)"/>
            <person name="Copeland A."/>
            <person name="Lucas S."/>
            <person name="Lapidus A."/>
            <person name="Barry K."/>
            <person name="Detter J.C."/>
            <person name="Glavina del Rio T."/>
            <person name="Hammon N."/>
            <person name="Israni S."/>
            <person name="Dalin E."/>
            <person name="Tice H."/>
            <person name="Bruce D."/>
            <person name="Pitluck S."/>
            <person name="Richardson P."/>
        </authorList>
    </citation>
    <scope>NUCLEOTIDE SEQUENCE [LARGE SCALE GENOMIC DNA]</scope>
    <source>
        <strain evidence="13">DSM 684</strain>
    </source>
</reference>
<dbReference type="Pfam" id="PF07568">
    <property type="entry name" value="HisKA_2"/>
    <property type="match status" value="1"/>
</dbReference>
<evidence type="ECO:0000313" key="14">
    <source>
        <dbReference type="Proteomes" id="UP000005695"/>
    </source>
</evidence>
<dbReference type="InterPro" id="IPR011623">
    <property type="entry name" value="7TMR_DISM_rcpt_extracell_dom1"/>
</dbReference>
<accession>Q1JX42</accession>
<evidence type="ECO:0000256" key="7">
    <source>
        <dbReference type="ARBA" id="ARBA00022840"/>
    </source>
</evidence>
<keyword evidence="8" id="KW-0472">Membrane</keyword>
<dbReference type="EMBL" id="AAEW02000017">
    <property type="protein sequence ID" value="EAT14820.1"/>
    <property type="molecule type" value="Genomic_DNA"/>
</dbReference>
<name>Q1JX42_DESA6</name>
<feature type="domain" description="7TM-DISM receptor extracellular" evidence="12">
    <location>
        <begin position="53"/>
        <end position="180"/>
    </location>
</feature>
<evidence type="ECO:0000259" key="11">
    <source>
        <dbReference type="Pfam" id="PF07695"/>
    </source>
</evidence>
<dbReference type="InterPro" id="IPR036890">
    <property type="entry name" value="HATPase_C_sf"/>
</dbReference>
<dbReference type="Gene3D" id="2.60.40.2380">
    <property type="match status" value="1"/>
</dbReference>
<feature type="domain" description="Histidine kinase/HSP90-like ATPase" evidence="9">
    <location>
        <begin position="558"/>
        <end position="623"/>
    </location>
</feature>
<dbReference type="InterPro" id="IPR011495">
    <property type="entry name" value="Sig_transdc_His_kin_sub2_dim/P"/>
</dbReference>
<keyword evidence="6 13" id="KW-0418">Kinase</keyword>
<dbReference type="SUPFAM" id="SSF55874">
    <property type="entry name" value="ATPase domain of HSP90 chaperone/DNA topoisomerase II/histidine kinase"/>
    <property type="match status" value="1"/>
</dbReference>
<dbReference type="EC" id="2.7.13.3" evidence="2"/>
<feature type="transmembrane region" description="Helical" evidence="8">
    <location>
        <begin position="222"/>
        <end position="240"/>
    </location>
</feature>
<comment type="caution">
    <text evidence="13">The sequence shown here is derived from an EMBL/GenBank/DDBJ whole genome shotgun (WGS) entry which is preliminary data.</text>
</comment>
<keyword evidence="8" id="KW-1133">Transmembrane helix</keyword>
<dbReference type="Gene3D" id="3.30.565.10">
    <property type="entry name" value="Histidine kinase-like ATPase, C-terminal domain"/>
    <property type="match status" value="1"/>
</dbReference>
<dbReference type="InterPro" id="IPR003594">
    <property type="entry name" value="HATPase_dom"/>
</dbReference>
<keyword evidence="5" id="KW-0547">Nucleotide-binding</keyword>
<feature type="transmembrane region" description="Helical" evidence="8">
    <location>
        <begin position="12"/>
        <end position="29"/>
    </location>
</feature>
<keyword evidence="3" id="KW-0597">Phosphoprotein</keyword>
<evidence type="ECO:0000256" key="5">
    <source>
        <dbReference type="ARBA" id="ARBA00022741"/>
    </source>
</evidence>
<dbReference type="AlphaFoldDB" id="Q1JX42"/>
<evidence type="ECO:0000256" key="3">
    <source>
        <dbReference type="ARBA" id="ARBA00022553"/>
    </source>
</evidence>
<keyword evidence="7" id="KW-0067">ATP-binding</keyword>
<evidence type="ECO:0000259" key="12">
    <source>
        <dbReference type="Pfam" id="PF07696"/>
    </source>
</evidence>
<dbReference type="Proteomes" id="UP000005695">
    <property type="component" value="Unassembled WGS sequence"/>
</dbReference>